<name>A0A329REU6_9STRA</name>
<dbReference type="AlphaFoldDB" id="A0A329REU6"/>
<protein>
    <submittedName>
        <fullName evidence="1">Uncharacterized protein</fullName>
    </submittedName>
</protein>
<sequence>MTTDAASTSRKQKHLIPAELAEVVAFLLRVSTDLQPPIGAIPASAAKYGCSVDQIARLWRRAVQDIEAGHSINYDSGRKGRSGRKLRLMEEFRHDLNHAIELIPLEDRTDIRTLANTLGIPKATRHDYFLAGVFRSHTARVKPLLSEKHCLDRVKFATRFVHRAPSNMLTFDSQMDYVHLDENSFI</sequence>
<dbReference type="VEuPathDB" id="FungiDB:PC110_g20665"/>
<dbReference type="PANTHER" id="PTHR33889">
    <property type="entry name" value="OS04G0681850 PROTEIN"/>
    <property type="match status" value="1"/>
</dbReference>
<organism evidence="1 2">
    <name type="scientific">Phytophthora cactorum</name>
    <dbReference type="NCBI Taxonomy" id="29920"/>
    <lineage>
        <taxon>Eukaryota</taxon>
        <taxon>Sar</taxon>
        <taxon>Stramenopiles</taxon>
        <taxon>Oomycota</taxon>
        <taxon>Peronosporomycetes</taxon>
        <taxon>Peronosporales</taxon>
        <taxon>Peronosporaceae</taxon>
        <taxon>Phytophthora</taxon>
    </lineage>
</organism>
<dbReference type="Proteomes" id="UP000251314">
    <property type="component" value="Unassembled WGS sequence"/>
</dbReference>
<dbReference type="EMBL" id="MJFZ01001186">
    <property type="protein sequence ID" value="RAW22901.1"/>
    <property type="molecule type" value="Genomic_DNA"/>
</dbReference>
<evidence type="ECO:0000313" key="2">
    <source>
        <dbReference type="Proteomes" id="UP000251314"/>
    </source>
</evidence>
<dbReference type="OrthoDB" id="124787at2759"/>
<reference evidence="1 2" key="1">
    <citation type="submission" date="2018-01" db="EMBL/GenBank/DDBJ databases">
        <title>Draft genome of the strawberry crown rot pathogen Phytophthora cactorum.</title>
        <authorList>
            <person name="Armitage A.D."/>
            <person name="Lysoe E."/>
            <person name="Nellist C.F."/>
            <person name="Harrison R.J."/>
            <person name="Brurberg M.B."/>
        </authorList>
    </citation>
    <scope>NUCLEOTIDE SEQUENCE [LARGE SCALE GENOMIC DNA]</scope>
    <source>
        <strain evidence="1 2">10300</strain>
    </source>
</reference>
<accession>A0A329REU6</accession>
<evidence type="ECO:0000313" key="1">
    <source>
        <dbReference type="EMBL" id="RAW22901.1"/>
    </source>
</evidence>
<keyword evidence="2" id="KW-1185">Reference proteome</keyword>
<gene>
    <name evidence="1" type="ORF">PC110_g20665</name>
</gene>
<proteinExistence type="predicted"/>
<comment type="caution">
    <text evidence="1">The sequence shown here is derived from an EMBL/GenBank/DDBJ whole genome shotgun (WGS) entry which is preliminary data.</text>
</comment>
<dbReference type="PANTHER" id="PTHR33889:SF7">
    <property type="entry name" value="OS04G0681850 PROTEIN"/>
    <property type="match status" value="1"/>
</dbReference>